<feature type="domain" description="Serine aminopeptidase S33" evidence="2">
    <location>
        <begin position="491"/>
        <end position="737"/>
    </location>
</feature>
<dbReference type="AlphaFoldDB" id="L1LBC1"/>
<dbReference type="SUPFAM" id="SSF53474">
    <property type="entry name" value="alpha/beta-Hydrolases"/>
    <property type="match status" value="1"/>
</dbReference>
<feature type="chain" id="PRO_5003952381" description="Serine aminopeptidase S33 domain-containing protein" evidence="1">
    <location>
        <begin position="22"/>
        <end position="758"/>
    </location>
</feature>
<dbReference type="VEuPathDB" id="PiroplasmaDB:BEWA_050370"/>
<dbReference type="OrthoDB" id="2498029at2759"/>
<dbReference type="Gene3D" id="3.40.50.1820">
    <property type="entry name" value="alpha/beta hydrolase"/>
    <property type="match status" value="1"/>
</dbReference>
<proteinExistence type="predicted"/>
<dbReference type="Pfam" id="PF04385">
    <property type="entry name" value="FAINT"/>
    <property type="match status" value="1"/>
</dbReference>
<dbReference type="STRING" id="1537102.L1LBC1"/>
<dbReference type="KEGG" id="beq:BEWA_050370"/>
<dbReference type="InterPro" id="IPR029058">
    <property type="entry name" value="AB_hydrolase_fold"/>
</dbReference>
<evidence type="ECO:0000256" key="1">
    <source>
        <dbReference type="SAM" id="SignalP"/>
    </source>
</evidence>
<keyword evidence="1" id="KW-0732">Signal</keyword>
<dbReference type="GeneID" id="15804959"/>
<protein>
    <recommendedName>
        <fullName evidence="2">Serine aminopeptidase S33 domain-containing protein</fullName>
    </recommendedName>
</protein>
<dbReference type="PANTHER" id="PTHR11614">
    <property type="entry name" value="PHOSPHOLIPASE-RELATED"/>
    <property type="match status" value="1"/>
</dbReference>
<reference evidence="3 4" key="1">
    <citation type="journal article" date="2012" name="BMC Genomics">
        <title>Comparative genomic analysis and phylogenetic position of Theileria equi.</title>
        <authorList>
            <person name="Kappmeyer L.S."/>
            <person name="Thiagarajan M."/>
            <person name="Herndon D.R."/>
            <person name="Ramsay J.D."/>
            <person name="Caler E."/>
            <person name="Djikeng A."/>
            <person name="Gillespie J.J."/>
            <person name="Lau A.O."/>
            <person name="Roalson E.H."/>
            <person name="Silva J.C."/>
            <person name="Silva M.G."/>
            <person name="Suarez C.E."/>
            <person name="Ueti M.W."/>
            <person name="Nene V.M."/>
            <person name="Mealey R.H."/>
            <person name="Knowles D.P."/>
            <person name="Brayton K.A."/>
        </authorList>
    </citation>
    <scope>NUCLEOTIDE SEQUENCE [LARGE SCALE GENOMIC DNA]</scope>
    <source>
        <strain evidence="3 4">WA</strain>
    </source>
</reference>
<dbReference type="EMBL" id="ACOU01000007">
    <property type="protein sequence ID" value="EKX72569.1"/>
    <property type="molecule type" value="Genomic_DNA"/>
</dbReference>
<name>L1LBC1_THEEQ</name>
<dbReference type="InterPro" id="IPR022742">
    <property type="entry name" value="Hydrolase_4"/>
</dbReference>
<accession>L1LBC1</accession>
<evidence type="ECO:0000313" key="3">
    <source>
        <dbReference type="EMBL" id="EKX72569.1"/>
    </source>
</evidence>
<comment type="caution">
    <text evidence="3">The sequence shown here is derived from an EMBL/GenBank/DDBJ whole genome shotgun (WGS) entry which is preliminary data.</text>
</comment>
<dbReference type="InterPro" id="IPR051044">
    <property type="entry name" value="MAG_DAG_Lipase"/>
</dbReference>
<dbReference type="eggNOG" id="ENOG502RSYW">
    <property type="taxonomic scope" value="Eukaryota"/>
</dbReference>
<gene>
    <name evidence="3" type="ORF">BEWA_050370</name>
</gene>
<sequence length="758" mass="87469">MRIFLILCVLLLGKTYSLVDSQGPREEVKDVTLNLSSPDSSFINVFTRRPYELFQTIHLARNGFEITSIVDDRTVLWKKNKDGNHCTHVTVLTHETTHANIYLKNEEGVRSCFYLEKSGGEWKQVTGKEFYDRLHSVVKRNEDFDHVTLDISKTQDPRVFYVNKMPEFPFAVYAANSKCRIKKIKNGKTTTIWEDKTKDKGCMYVSFYPRESPKWAYLLFLNSDGFREEFLGETKSACRNSWKAITRGEYLEGIRKAGFKESEFNNHITMDLSKPSDSFHTHSYIAGSCSERLFTPLPGLLLTSVIDGRNAVWTAKDGEYCTYANVYHYNNKPLAGFLLVKDNQGKRKVLYFAKSGAEWISVDKEGYFSVTSGNDPLAPPKEVVHELTMSSFRNRQGLRLTSYASRVENAKGDIILIHGFRGYFIGFNLVNLEWNYRYFDFPTYSYTPPFGGYKPSPEPDPMEMYRHIFENPAIRGDCIKASPRYDYRGGFVEALNRLGYNVYAMDNQSQGLSESISTPRCHVNDFKDYVHDVIQFVSIVKRGKFGDPNEKWDEKVVYENTPTDKKTFLLGFSMGGNISMRAIQEFYKHAEPGAKFVDGLIGLSAMLSLEHYVATWTKWIMIQFYKLYAWSFPTWENSHDKLSRHGESFGKFTRYSDPFFLSTRMLLHASRLIFNACDDVKKPENMVHYPKDLPTLFLHTKDDATCHVNGPRKMVNEKLKESKVARFVELEGACHYLTFYQSIAAVIPHLKEWLNEHA</sequence>
<dbReference type="InterPro" id="IPR007480">
    <property type="entry name" value="DUF529"/>
</dbReference>
<feature type="signal peptide" evidence="1">
    <location>
        <begin position="1"/>
        <end position="21"/>
    </location>
</feature>
<evidence type="ECO:0000259" key="2">
    <source>
        <dbReference type="Pfam" id="PF12146"/>
    </source>
</evidence>
<organism evidence="3 4">
    <name type="scientific">Theileria equi strain WA</name>
    <dbReference type="NCBI Taxonomy" id="1537102"/>
    <lineage>
        <taxon>Eukaryota</taxon>
        <taxon>Sar</taxon>
        <taxon>Alveolata</taxon>
        <taxon>Apicomplexa</taxon>
        <taxon>Aconoidasida</taxon>
        <taxon>Piroplasmida</taxon>
        <taxon>Theileriidae</taxon>
        <taxon>Theileria</taxon>
    </lineage>
</organism>
<keyword evidence="4" id="KW-1185">Reference proteome</keyword>
<dbReference type="RefSeq" id="XP_004832021.1">
    <property type="nucleotide sequence ID" value="XM_004831964.1"/>
</dbReference>
<evidence type="ECO:0000313" key="4">
    <source>
        <dbReference type="Proteomes" id="UP000031512"/>
    </source>
</evidence>
<dbReference type="Pfam" id="PF12146">
    <property type="entry name" value="Hydrolase_4"/>
    <property type="match status" value="1"/>
</dbReference>
<dbReference type="Proteomes" id="UP000031512">
    <property type="component" value="Unassembled WGS sequence"/>
</dbReference>